<name>A0AAD8EX68_BIOPF</name>
<sequence>MSLSTPTLRISSLGPQTKAPRIPKGDKCLLLAVPGYDVINFQLEDQSRFRMSSFTVLPETVDYVPSQRNVQMLEVRLGKHEKRNKYKGTR</sequence>
<evidence type="ECO:0000313" key="3">
    <source>
        <dbReference type="Proteomes" id="UP001233172"/>
    </source>
</evidence>
<organism evidence="2 3">
    <name type="scientific">Biomphalaria pfeifferi</name>
    <name type="common">Bloodfluke planorb</name>
    <name type="synonym">Freshwater snail</name>
    <dbReference type="NCBI Taxonomy" id="112525"/>
    <lineage>
        <taxon>Eukaryota</taxon>
        <taxon>Metazoa</taxon>
        <taxon>Spiralia</taxon>
        <taxon>Lophotrochozoa</taxon>
        <taxon>Mollusca</taxon>
        <taxon>Gastropoda</taxon>
        <taxon>Heterobranchia</taxon>
        <taxon>Euthyneura</taxon>
        <taxon>Panpulmonata</taxon>
        <taxon>Hygrophila</taxon>
        <taxon>Lymnaeoidea</taxon>
        <taxon>Planorbidae</taxon>
        <taxon>Biomphalaria</taxon>
    </lineage>
</organism>
<feature type="region of interest" description="Disordered" evidence="1">
    <location>
        <begin position="1"/>
        <end position="22"/>
    </location>
</feature>
<evidence type="ECO:0000256" key="1">
    <source>
        <dbReference type="SAM" id="MobiDB-lite"/>
    </source>
</evidence>
<dbReference type="EMBL" id="JASAOG010000211">
    <property type="protein sequence ID" value="KAK0043787.1"/>
    <property type="molecule type" value="Genomic_DNA"/>
</dbReference>
<dbReference type="Proteomes" id="UP001233172">
    <property type="component" value="Unassembled WGS sequence"/>
</dbReference>
<comment type="caution">
    <text evidence="2">The sequence shown here is derived from an EMBL/GenBank/DDBJ whole genome shotgun (WGS) entry which is preliminary data.</text>
</comment>
<accession>A0AAD8EX68</accession>
<protein>
    <submittedName>
        <fullName evidence="2">Uncharacterized protein</fullName>
    </submittedName>
</protein>
<keyword evidence="3" id="KW-1185">Reference proteome</keyword>
<reference evidence="2" key="2">
    <citation type="submission" date="2023-04" db="EMBL/GenBank/DDBJ databases">
        <authorList>
            <person name="Bu L."/>
            <person name="Lu L."/>
            <person name="Laidemitt M.R."/>
            <person name="Zhang S.M."/>
            <person name="Mutuku M."/>
            <person name="Mkoji G."/>
            <person name="Steinauer M."/>
            <person name="Loker E.S."/>
        </authorList>
    </citation>
    <scope>NUCLEOTIDE SEQUENCE</scope>
    <source>
        <strain evidence="2">KasaAsao</strain>
        <tissue evidence="2">Whole Snail</tissue>
    </source>
</reference>
<dbReference type="AlphaFoldDB" id="A0AAD8EX68"/>
<gene>
    <name evidence="2" type="ORF">Bpfe_026754</name>
</gene>
<evidence type="ECO:0000313" key="2">
    <source>
        <dbReference type="EMBL" id="KAK0043787.1"/>
    </source>
</evidence>
<proteinExistence type="predicted"/>
<reference evidence="2" key="1">
    <citation type="journal article" date="2023" name="PLoS Negl. Trop. Dis.">
        <title>A genome sequence for Biomphalaria pfeifferi, the major vector snail for the human-infecting parasite Schistosoma mansoni.</title>
        <authorList>
            <person name="Bu L."/>
            <person name="Lu L."/>
            <person name="Laidemitt M.R."/>
            <person name="Zhang S.M."/>
            <person name="Mutuku M."/>
            <person name="Mkoji G."/>
            <person name="Steinauer M."/>
            <person name="Loker E.S."/>
        </authorList>
    </citation>
    <scope>NUCLEOTIDE SEQUENCE</scope>
    <source>
        <strain evidence="2">KasaAsao</strain>
    </source>
</reference>
<feature type="compositionally biased region" description="Polar residues" evidence="1">
    <location>
        <begin position="1"/>
        <end position="15"/>
    </location>
</feature>